<dbReference type="Pfam" id="PF00722">
    <property type="entry name" value="Glyco_hydro_16"/>
    <property type="match status" value="1"/>
</dbReference>
<dbReference type="Proteomes" id="UP000193944">
    <property type="component" value="Unassembled WGS sequence"/>
</dbReference>
<dbReference type="EMBL" id="MCFG01000825">
    <property type="protein sequence ID" value="ORX42269.1"/>
    <property type="molecule type" value="Genomic_DNA"/>
</dbReference>
<feature type="chain" id="PRO_5012305034" evidence="4">
    <location>
        <begin position="22"/>
        <end position="179"/>
    </location>
</feature>
<protein>
    <submittedName>
        <fullName evidence="6">Concanavalin A-like lectin/glucanase</fullName>
    </submittedName>
</protein>
<comment type="caution">
    <text evidence="6">The sequence shown here is derived from an EMBL/GenBank/DDBJ whole genome shotgun (WGS) entry which is preliminary data.</text>
</comment>
<name>A0A1Y1UW05_9FUNG</name>
<keyword evidence="6" id="KW-0430">Lectin</keyword>
<dbReference type="InterPro" id="IPR000757">
    <property type="entry name" value="Beta-glucanase-like"/>
</dbReference>
<feature type="domain" description="GH16" evidence="5">
    <location>
        <begin position="21"/>
        <end position="179"/>
    </location>
</feature>
<organism evidence="6 7">
    <name type="scientific">Anaeromyces robustus</name>
    <dbReference type="NCBI Taxonomy" id="1754192"/>
    <lineage>
        <taxon>Eukaryota</taxon>
        <taxon>Fungi</taxon>
        <taxon>Fungi incertae sedis</taxon>
        <taxon>Chytridiomycota</taxon>
        <taxon>Chytridiomycota incertae sedis</taxon>
        <taxon>Neocallimastigomycetes</taxon>
        <taxon>Neocallimastigales</taxon>
        <taxon>Neocallimastigaceae</taxon>
        <taxon>Anaeromyces</taxon>
    </lineage>
</organism>
<feature type="signal peptide" evidence="4">
    <location>
        <begin position="1"/>
        <end position="21"/>
    </location>
</feature>
<dbReference type="GO" id="GO:0030246">
    <property type="term" value="F:carbohydrate binding"/>
    <property type="evidence" value="ECO:0007669"/>
    <property type="project" value="UniProtKB-KW"/>
</dbReference>
<accession>A0A1Y1UW05</accession>
<evidence type="ECO:0000313" key="6">
    <source>
        <dbReference type="EMBL" id="ORX42269.1"/>
    </source>
</evidence>
<feature type="non-terminal residue" evidence="6">
    <location>
        <position position="179"/>
    </location>
</feature>
<proteinExistence type="predicted"/>
<feature type="active site" description="Proton donor" evidence="3">
    <location>
        <position position="138"/>
    </location>
</feature>
<keyword evidence="1" id="KW-0378">Hydrolase</keyword>
<dbReference type="InterPro" id="IPR008264">
    <property type="entry name" value="Beta_glucanase"/>
</dbReference>
<evidence type="ECO:0000313" key="7">
    <source>
        <dbReference type="Proteomes" id="UP000193944"/>
    </source>
</evidence>
<dbReference type="GO" id="GO:0004553">
    <property type="term" value="F:hydrolase activity, hydrolyzing O-glycosyl compounds"/>
    <property type="evidence" value="ECO:0007669"/>
    <property type="project" value="InterPro"/>
</dbReference>
<keyword evidence="4" id="KW-0732">Signal</keyword>
<evidence type="ECO:0000256" key="2">
    <source>
        <dbReference type="ARBA" id="ARBA00023295"/>
    </source>
</evidence>
<gene>
    <name evidence="6" type="ORF">BCR32DRAFT_288407</name>
</gene>
<evidence type="ECO:0000259" key="5">
    <source>
        <dbReference type="PROSITE" id="PS51762"/>
    </source>
</evidence>
<keyword evidence="2" id="KW-0326">Glycosidase</keyword>
<dbReference type="PRINTS" id="PR00737">
    <property type="entry name" value="GLHYDRLASE16"/>
</dbReference>
<dbReference type="InterPro" id="IPR044791">
    <property type="entry name" value="Beta-glucanase/XTH"/>
</dbReference>
<dbReference type="Gene3D" id="2.60.120.200">
    <property type="match status" value="1"/>
</dbReference>
<dbReference type="OrthoDB" id="2107659at2759"/>
<evidence type="ECO:0000256" key="1">
    <source>
        <dbReference type="ARBA" id="ARBA00022801"/>
    </source>
</evidence>
<sequence length="179" mass="20547">MFSIFISCFLCILEEISLSLAAPAPAPIPGTAWNGGHDVMNFNYHESNRFEMSNWNNGGMFYCIWTPNNDKFENGKLKLTIDKMGSGYTCGEYRTRNYYGYGMFQVNMKPIKNPGVISSFFTYTGPSDGTKWDEIDIEFLGYDTTKIQFNYFTNGVGHHEHIHYLGLMLLKDFIPMDFL</sequence>
<dbReference type="PANTHER" id="PTHR31062">
    <property type="entry name" value="XYLOGLUCAN ENDOTRANSGLUCOSYLASE/HYDROLASE PROTEIN 8-RELATED"/>
    <property type="match status" value="1"/>
</dbReference>
<dbReference type="STRING" id="1754192.A0A1Y1UW05"/>
<dbReference type="PROSITE" id="PS51762">
    <property type="entry name" value="GH16_2"/>
    <property type="match status" value="1"/>
</dbReference>
<keyword evidence="7" id="KW-1185">Reference proteome</keyword>
<dbReference type="GO" id="GO:0005975">
    <property type="term" value="P:carbohydrate metabolic process"/>
    <property type="evidence" value="ECO:0007669"/>
    <property type="project" value="InterPro"/>
</dbReference>
<dbReference type="InterPro" id="IPR013320">
    <property type="entry name" value="ConA-like_dom_sf"/>
</dbReference>
<dbReference type="SUPFAM" id="SSF49899">
    <property type="entry name" value="Concanavalin A-like lectins/glucanases"/>
    <property type="match status" value="1"/>
</dbReference>
<evidence type="ECO:0000256" key="4">
    <source>
        <dbReference type="SAM" id="SignalP"/>
    </source>
</evidence>
<dbReference type="AlphaFoldDB" id="A0A1Y1UW05"/>
<evidence type="ECO:0000256" key="3">
    <source>
        <dbReference type="PIRSR" id="PIRSR608264-1"/>
    </source>
</evidence>
<reference evidence="6 7" key="2">
    <citation type="submission" date="2016-08" db="EMBL/GenBank/DDBJ databases">
        <title>Pervasive Adenine N6-methylation of Active Genes in Fungi.</title>
        <authorList>
            <consortium name="DOE Joint Genome Institute"/>
            <person name="Mondo S.J."/>
            <person name="Dannebaum R.O."/>
            <person name="Kuo R.C."/>
            <person name="Labutti K."/>
            <person name="Haridas S."/>
            <person name="Kuo A."/>
            <person name="Salamov A."/>
            <person name="Ahrendt S.R."/>
            <person name="Lipzen A."/>
            <person name="Sullivan W."/>
            <person name="Andreopoulos W.B."/>
            <person name="Clum A."/>
            <person name="Lindquist E."/>
            <person name="Daum C."/>
            <person name="Ramamoorthy G.K."/>
            <person name="Gryganskyi A."/>
            <person name="Culley D."/>
            <person name="Magnuson J.K."/>
            <person name="James T.Y."/>
            <person name="O'Malley M.A."/>
            <person name="Stajich J.E."/>
            <person name="Spatafora J.W."/>
            <person name="Visel A."/>
            <person name="Grigoriev I.V."/>
        </authorList>
    </citation>
    <scope>NUCLEOTIDE SEQUENCE [LARGE SCALE GENOMIC DNA]</scope>
    <source>
        <strain evidence="6 7">S4</strain>
    </source>
</reference>
<feature type="active site" description="Nucleophile" evidence="3">
    <location>
        <position position="134"/>
    </location>
</feature>
<reference evidence="6 7" key="1">
    <citation type="submission" date="2016-08" db="EMBL/GenBank/DDBJ databases">
        <title>A Parts List for Fungal Cellulosomes Revealed by Comparative Genomics.</title>
        <authorList>
            <consortium name="DOE Joint Genome Institute"/>
            <person name="Haitjema C.H."/>
            <person name="Gilmore S.P."/>
            <person name="Henske J.K."/>
            <person name="Solomon K.V."/>
            <person name="De Groot R."/>
            <person name="Kuo A."/>
            <person name="Mondo S.J."/>
            <person name="Salamov A.A."/>
            <person name="Labutti K."/>
            <person name="Zhao Z."/>
            <person name="Chiniquy J."/>
            <person name="Barry K."/>
            <person name="Brewer H.M."/>
            <person name="Purvine S.O."/>
            <person name="Wright A.T."/>
            <person name="Boxma B."/>
            <person name="Van Alen T."/>
            <person name="Hackstein J.H."/>
            <person name="Baker S.E."/>
            <person name="Grigoriev I.V."/>
            <person name="O'Malley M.A."/>
        </authorList>
    </citation>
    <scope>NUCLEOTIDE SEQUENCE [LARGE SCALE GENOMIC DNA]</scope>
    <source>
        <strain evidence="6 7">S4</strain>
    </source>
</reference>